<gene>
    <name evidence="7" type="ORF">C5745_13160</name>
</gene>
<feature type="transmembrane region" description="Helical" evidence="6">
    <location>
        <begin position="437"/>
        <end position="454"/>
    </location>
</feature>
<organism evidence="7 8">
    <name type="scientific">Sphingobacterium haloxyli</name>
    <dbReference type="NCBI Taxonomy" id="2100533"/>
    <lineage>
        <taxon>Bacteria</taxon>
        <taxon>Pseudomonadati</taxon>
        <taxon>Bacteroidota</taxon>
        <taxon>Sphingobacteriia</taxon>
        <taxon>Sphingobacteriales</taxon>
        <taxon>Sphingobacteriaceae</taxon>
        <taxon>Sphingobacterium</taxon>
    </lineage>
</organism>
<name>A0A2S9J203_9SPHI</name>
<evidence type="ECO:0000256" key="1">
    <source>
        <dbReference type="ARBA" id="ARBA00004651"/>
    </source>
</evidence>
<evidence type="ECO:0000256" key="2">
    <source>
        <dbReference type="ARBA" id="ARBA00022475"/>
    </source>
</evidence>
<feature type="transmembrane region" description="Helical" evidence="6">
    <location>
        <begin position="7"/>
        <end position="26"/>
    </location>
</feature>
<reference evidence="7 8" key="1">
    <citation type="submission" date="2018-02" db="EMBL/GenBank/DDBJ databases">
        <title>The draft genome of Sphingobacterium sp. 5JN-11.</title>
        <authorList>
            <person name="Liu L."/>
            <person name="Li L."/>
            <person name="Liang L."/>
            <person name="Zhang X."/>
            <person name="Wang T."/>
        </authorList>
    </citation>
    <scope>NUCLEOTIDE SEQUENCE [LARGE SCALE GENOMIC DNA]</scope>
    <source>
        <strain evidence="7 8">5JN-11</strain>
    </source>
</reference>
<evidence type="ECO:0000256" key="6">
    <source>
        <dbReference type="SAM" id="Phobius"/>
    </source>
</evidence>
<keyword evidence="8" id="KW-1185">Reference proteome</keyword>
<evidence type="ECO:0000256" key="3">
    <source>
        <dbReference type="ARBA" id="ARBA00022692"/>
    </source>
</evidence>
<evidence type="ECO:0008006" key="9">
    <source>
        <dbReference type="Google" id="ProtNLM"/>
    </source>
</evidence>
<dbReference type="PANTHER" id="PTHR30250:SF11">
    <property type="entry name" value="O-ANTIGEN TRANSPORTER-RELATED"/>
    <property type="match status" value="1"/>
</dbReference>
<keyword evidence="3 6" id="KW-0812">Transmembrane</keyword>
<keyword evidence="5 6" id="KW-0472">Membrane</keyword>
<dbReference type="AlphaFoldDB" id="A0A2S9J203"/>
<evidence type="ECO:0000256" key="4">
    <source>
        <dbReference type="ARBA" id="ARBA00022989"/>
    </source>
</evidence>
<feature type="transmembrane region" description="Helical" evidence="6">
    <location>
        <begin position="380"/>
        <end position="402"/>
    </location>
</feature>
<dbReference type="Pfam" id="PF01943">
    <property type="entry name" value="Polysacc_synt"/>
    <property type="match status" value="1"/>
</dbReference>
<dbReference type="InterPro" id="IPR002797">
    <property type="entry name" value="Polysacc_synth"/>
</dbReference>
<comment type="caution">
    <text evidence="7">The sequence shown here is derived from an EMBL/GenBank/DDBJ whole genome shotgun (WGS) entry which is preliminary data.</text>
</comment>
<keyword evidence="4 6" id="KW-1133">Transmembrane helix</keyword>
<feature type="transmembrane region" description="Helical" evidence="6">
    <location>
        <begin position="254"/>
        <end position="272"/>
    </location>
</feature>
<dbReference type="InterPro" id="IPR050833">
    <property type="entry name" value="Poly_Biosynth_Transport"/>
</dbReference>
<feature type="transmembrane region" description="Helical" evidence="6">
    <location>
        <begin position="38"/>
        <end position="57"/>
    </location>
</feature>
<dbReference type="GO" id="GO:0005886">
    <property type="term" value="C:plasma membrane"/>
    <property type="evidence" value="ECO:0007669"/>
    <property type="project" value="UniProtKB-SubCell"/>
</dbReference>
<feature type="transmembrane region" description="Helical" evidence="6">
    <location>
        <begin position="414"/>
        <end position="431"/>
    </location>
</feature>
<comment type="subcellular location">
    <subcellularLocation>
        <location evidence="1">Cell membrane</location>
        <topology evidence="1">Multi-pass membrane protein</topology>
    </subcellularLocation>
</comment>
<protein>
    <recommendedName>
        <fullName evidence="9">Polysaccharide biosynthesis protein</fullName>
    </recommendedName>
</protein>
<sequence length="466" mass="52830">MGNFLKAFLSFGLATSIEKILGFILLPIYTRYFSTEVYGVIDMMSTGLAIGIVFSLLQLETSLQRYYYQYSRVKRSMMVTNIYGTILLFSILIGSLIFLFSKHLSVYLFATGEYANLFLFVGIQLPLANLSMLGLILLRFEGRNKDFLKVILLKVVLNLVFAYLFVVLGEDKLGGVFYAQILSLAFSTLLVTFYVKSNFVVRFSPLLQIKAFKYALPQLPARLGSMMLAQANRFFMLGYLSLSTIGLYSVSLKLASSVQIINSAFIMAWTPFMHKQFQNKNNKVVFKHVLPLLSAIVFLGVSLIALYSREIVLLVTSEPFYGSYRYVGGLALFFAFYIIKEVVDIGPKITEKTIYLSYVFFVSVVVNLTTLYFFTESFDLMGVVASMIITNFVLVVGAWFVSNILYPIDFSWKRFLLLLIPCMAIVFFILLDGGGLVLRSVISIGVLLYYGLFFKEDYYKVKKVLS</sequence>
<feature type="transmembrane region" description="Helical" evidence="6">
    <location>
        <begin position="284"/>
        <end position="306"/>
    </location>
</feature>
<feature type="transmembrane region" description="Helical" evidence="6">
    <location>
        <begin position="355"/>
        <end position="374"/>
    </location>
</feature>
<dbReference type="PANTHER" id="PTHR30250">
    <property type="entry name" value="PST FAMILY PREDICTED COLANIC ACID TRANSPORTER"/>
    <property type="match status" value="1"/>
</dbReference>
<dbReference type="Proteomes" id="UP000239711">
    <property type="component" value="Unassembled WGS sequence"/>
</dbReference>
<evidence type="ECO:0000313" key="8">
    <source>
        <dbReference type="Proteomes" id="UP000239711"/>
    </source>
</evidence>
<feature type="transmembrane region" description="Helical" evidence="6">
    <location>
        <begin position="78"/>
        <end position="98"/>
    </location>
</feature>
<evidence type="ECO:0000313" key="7">
    <source>
        <dbReference type="EMBL" id="PRD46811.1"/>
    </source>
</evidence>
<feature type="transmembrane region" description="Helical" evidence="6">
    <location>
        <begin position="118"/>
        <end position="138"/>
    </location>
</feature>
<evidence type="ECO:0000256" key="5">
    <source>
        <dbReference type="ARBA" id="ARBA00023136"/>
    </source>
</evidence>
<feature type="transmembrane region" description="Helical" evidence="6">
    <location>
        <begin position="231"/>
        <end position="248"/>
    </location>
</feature>
<feature type="transmembrane region" description="Helical" evidence="6">
    <location>
        <begin position="150"/>
        <end position="169"/>
    </location>
</feature>
<keyword evidence="2" id="KW-1003">Cell membrane</keyword>
<proteinExistence type="predicted"/>
<dbReference type="EMBL" id="PVBQ01000010">
    <property type="protein sequence ID" value="PRD46811.1"/>
    <property type="molecule type" value="Genomic_DNA"/>
</dbReference>
<feature type="transmembrane region" description="Helical" evidence="6">
    <location>
        <begin position="326"/>
        <end position="343"/>
    </location>
</feature>
<accession>A0A2S9J203</accession>
<feature type="transmembrane region" description="Helical" evidence="6">
    <location>
        <begin position="175"/>
        <end position="195"/>
    </location>
</feature>